<dbReference type="RefSeq" id="WP_073268396.1">
    <property type="nucleotide sequence ID" value="NZ_FRBQ01000012.1"/>
</dbReference>
<dbReference type="OrthoDB" id="7020782at2"/>
<sequence>MLIGYRYERTPEGDLHIHSHNGVMNIVAPLMGAIAFAAPVAFVAIAVASDSSPSASLDPLTMLLIMLGLLLFPALGLVVTVYTGMRETLLLSRLDGEGKRRTRNFFGRRERIHDVFRIDNAKRLELRRRQDAEPARTQLWLVMRDGSEHRLTTNNVPVIPGSQRTDRWLQELAEYLQLEVPTAIIDPATVKAPVIYKPMPAPNRRRAKSARQSAERESAPLTKAAETISAPARAFCALLGAFLAVFELSHLTTLLPALFTGRLRVSGFRTGVHSFYWSEQPLVFSFNLLVGYAEVVIIGAIAWGCVRAALVGRFKAAP</sequence>
<accession>A0A1M7NIM1</accession>
<dbReference type="AlphaFoldDB" id="A0A1M7NIM1"/>
<evidence type="ECO:0000256" key="1">
    <source>
        <dbReference type="SAM" id="MobiDB-lite"/>
    </source>
</evidence>
<feature type="transmembrane region" description="Helical" evidence="2">
    <location>
        <begin position="282"/>
        <end position="306"/>
    </location>
</feature>
<keyword evidence="2" id="KW-0812">Transmembrane</keyword>
<keyword evidence="4" id="KW-1185">Reference proteome</keyword>
<keyword evidence="2" id="KW-1133">Transmembrane helix</keyword>
<reference evidence="4" key="1">
    <citation type="submission" date="2016-11" db="EMBL/GenBank/DDBJ databases">
        <authorList>
            <person name="Varghese N."/>
            <person name="Submissions S."/>
        </authorList>
    </citation>
    <scope>NUCLEOTIDE SEQUENCE [LARGE SCALE GENOMIC DNA]</scope>
    <source>
        <strain evidence="4">CECT 8089</strain>
    </source>
</reference>
<feature type="transmembrane region" description="Helical" evidence="2">
    <location>
        <begin position="60"/>
        <end position="83"/>
    </location>
</feature>
<keyword evidence="2" id="KW-0472">Membrane</keyword>
<evidence type="ECO:0000256" key="2">
    <source>
        <dbReference type="SAM" id="Phobius"/>
    </source>
</evidence>
<evidence type="ECO:0000313" key="3">
    <source>
        <dbReference type="EMBL" id="SHN03537.1"/>
    </source>
</evidence>
<proteinExistence type="predicted"/>
<dbReference type="EMBL" id="FRBQ01000012">
    <property type="protein sequence ID" value="SHN03537.1"/>
    <property type="molecule type" value="Genomic_DNA"/>
</dbReference>
<name>A0A1M7NIM1_9GAMM</name>
<feature type="transmembrane region" description="Helical" evidence="2">
    <location>
        <begin position="26"/>
        <end position="48"/>
    </location>
</feature>
<evidence type="ECO:0000313" key="4">
    <source>
        <dbReference type="Proteomes" id="UP000184305"/>
    </source>
</evidence>
<dbReference type="Proteomes" id="UP000184305">
    <property type="component" value="Unassembled WGS sequence"/>
</dbReference>
<feature type="transmembrane region" description="Helical" evidence="2">
    <location>
        <begin position="235"/>
        <end position="259"/>
    </location>
</feature>
<protein>
    <submittedName>
        <fullName evidence="3">Uncharacterized protein</fullName>
    </submittedName>
</protein>
<feature type="region of interest" description="Disordered" evidence="1">
    <location>
        <begin position="201"/>
        <end position="222"/>
    </location>
</feature>
<gene>
    <name evidence="3" type="ORF">SAMN05216288_0339</name>
</gene>
<organism evidence="3 4">
    <name type="scientific">Phytopseudomonas punonensis</name>
    <dbReference type="NCBI Taxonomy" id="1220495"/>
    <lineage>
        <taxon>Bacteria</taxon>
        <taxon>Pseudomonadati</taxon>
        <taxon>Pseudomonadota</taxon>
        <taxon>Gammaproteobacteria</taxon>
        <taxon>Pseudomonadales</taxon>
        <taxon>Pseudomonadaceae</taxon>
        <taxon>Phytopseudomonas</taxon>
    </lineage>
</organism>
<dbReference type="STRING" id="1220495.SAMN05216288_0339"/>